<sequence>MTFEHLTLDIADEIATVTLNRPEKLNALNRPLQQEILDVCHRLKHDDGVRAVIFTGAGRGFCSGADLSGPLPETPDRVPWQQLTDEDSWVGRQARAVYTIDKPTIAAINGIAAGAGFSLALACDIRIGSEQARFKTVFIERNLSPDSGMSYLLPRIVGQGNALDLILTSRTVDADEALRIGLLQRLVPHERLLDEARAVAQQIAAHPPIAAIMSRRVVQRAWENDFDAQLREEIHAIAICRRAVNDAREQRQAFIEKRPPRFTGS</sequence>
<accession>A0A2A9HB80</accession>
<comment type="caution">
    <text evidence="2">The sequence shown here is derived from an EMBL/GenBank/DDBJ whole genome shotgun (WGS) entry which is preliminary data.</text>
</comment>
<reference evidence="2 3" key="1">
    <citation type="submission" date="2017-09" db="EMBL/GenBank/DDBJ databases">
        <title>Sequencing the genomes of two abundant thermophiles in Great Basin hot springs: Thermocrinis jamiesonii and novel Chloroflexi Thermoflexus hugenholtzii.</title>
        <authorList>
            <person name="Hedlund B."/>
        </authorList>
    </citation>
    <scope>NUCLEOTIDE SEQUENCE [LARGE SCALE GENOMIC DNA]</scope>
    <source>
        <strain evidence="2 3">G233</strain>
    </source>
</reference>
<dbReference type="PANTHER" id="PTHR43459">
    <property type="entry name" value="ENOYL-COA HYDRATASE"/>
    <property type="match status" value="1"/>
</dbReference>
<dbReference type="AlphaFoldDB" id="A0A2A9HB80"/>
<dbReference type="EMBL" id="PDJQ01000001">
    <property type="protein sequence ID" value="PFG73008.1"/>
    <property type="molecule type" value="Genomic_DNA"/>
</dbReference>
<dbReference type="SUPFAM" id="SSF52096">
    <property type="entry name" value="ClpP/crotonase"/>
    <property type="match status" value="1"/>
</dbReference>
<dbReference type="InterPro" id="IPR001753">
    <property type="entry name" value="Enoyl-CoA_hydra/iso"/>
</dbReference>
<name>A0A2A9HB80_TEPT2</name>
<proteinExistence type="inferred from homology"/>
<dbReference type="Proteomes" id="UP000223071">
    <property type="component" value="Unassembled WGS sequence"/>
</dbReference>
<dbReference type="InterPro" id="IPR029045">
    <property type="entry name" value="ClpP/crotonase-like_dom_sf"/>
</dbReference>
<evidence type="ECO:0000313" key="2">
    <source>
        <dbReference type="EMBL" id="PFG73008.1"/>
    </source>
</evidence>
<organism evidence="2 3">
    <name type="scientific">Tepidiforma thermophila (strain KCTC 52669 / CGMCC 1.13589 / G233)</name>
    <dbReference type="NCBI Taxonomy" id="2761530"/>
    <lineage>
        <taxon>Bacteria</taxon>
        <taxon>Bacillati</taxon>
        <taxon>Chloroflexota</taxon>
        <taxon>Tepidiformia</taxon>
        <taxon>Tepidiformales</taxon>
        <taxon>Tepidiformaceae</taxon>
        <taxon>Tepidiforma</taxon>
    </lineage>
</organism>
<dbReference type="CDD" id="cd06558">
    <property type="entry name" value="crotonase-like"/>
    <property type="match status" value="1"/>
</dbReference>
<evidence type="ECO:0000256" key="1">
    <source>
        <dbReference type="RuleBase" id="RU003707"/>
    </source>
</evidence>
<keyword evidence="3" id="KW-1185">Reference proteome</keyword>
<evidence type="ECO:0000313" key="3">
    <source>
        <dbReference type="Proteomes" id="UP000223071"/>
    </source>
</evidence>
<dbReference type="InterPro" id="IPR018376">
    <property type="entry name" value="Enoyl-CoA_hyd/isom_CS"/>
</dbReference>
<gene>
    <name evidence="2" type="ORF">A9A59_0201</name>
</gene>
<dbReference type="RefSeq" id="WP_098502498.1">
    <property type="nucleotide sequence ID" value="NZ_PDJQ01000001.1"/>
</dbReference>
<dbReference type="PANTHER" id="PTHR43459:SF1">
    <property type="entry name" value="EG:BACN32G11.4 PROTEIN"/>
    <property type="match status" value="1"/>
</dbReference>
<keyword evidence="2" id="KW-0413">Isomerase</keyword>
<dbReference type="GO" id="GO:0016853">
    <property type="term" value="F:isomerase activity"/>
    <property type="evidence" value="ECO:0007669"/>
    <property type="project" value="UniProtKB-KW"/>
</dbReference>
<dbReference type="PROSITE" id="PS00166">
    <property type="entry name" value="ENOYL_COA_HYDRATASE"/>
    <property type="match status" value="1"/>
</dbReference>
<protein>
    <submittedName>
        <fullName evidence="2">2-(1,2-epoxy-1,2-dihydrophenyl)acetyl-CoA isomerase</fullName>
    </submittedName>
</protein>
<comment type="similarity">
    <text evidence="1">Belongs to the enoyl-CoA hydratase/isomerase family.</text>
</comment>
<dbReference type="Pfam" id="PF00378">
    <property type="entry name" value="ECH_1"/>
    <property type="match status" value="1"/>
</dbReference>
<dbReference type="Gene3D" id="3.90.226.10">
    <property type="entry name" value="2-enoyl-CoA Hydratase, Chain A, domain 1"/>
    <property type="match status" value="1"/>
</dbReference>